<organism evidence="1 2">
    <name type="scientific">Brachyspira murdochii (strain ATCC 51284 / DSM 12563 / 56-150)</name>
    <name type="common">Serpulina murdochii</name>
    <dbReference type="NCBI Taxonomy" id="526224"/>
    <lineage>
        <taxon>Bacteria</taxon>
        <taxon>Pseudomonadati</taxon>
        <taxon>Spirochaetota</taxon>
        <taxon>Spirochaetia</taxon>
        <taxon>Brachyspirales</taxon>
        <taxon>Brachyspiraceae</taxon>
        <taxon>Brachyspira</taxon>
    </lineage>
</organism>
<name>D5U7X5_BRAM5</name>
<dbReference type="SUPFAM" id="SSF53448">
    <property type="entry name" value="Nucleotide-diphospho-sugar transferases"/>
    <property type="match status" value="1"/>
</dbReference>
<dbReference type="Pfam" id="PF01501">
    <property type="entry name" value="Glyco_transf_8"/>
    <property type="match status" value="1"/>
</dbReference>
<dbReference type="AlphaFoldDB" id="D5U7X5"/>
<dbReference type="STRING" id="526224.Bmur_0699"/>
<evidence type="ECO:0000313" key="1">
    <source>
        <dbReference type="EMBL" id="ADG70798.1"/>
    </source>
</evidence>
<dbReference type="Proteomes" id="UP000001915">
    <property type="component" value="Chromosome"/>
</dbReference>
<keyword evidence="1" id="KW-0808">Transferase</keyword>
<accession>D5U7X5</accession>
<protein>
    <submittedName>
        <fullName evidence="1">Glycosyl transferase family 8</fullName>
    </submittedName>
</protein>
<dbReference type="KEGG" id="brm:Bmur_0699"/>
<evidence type="ECO:0000313" key="2">
    <source>
        <dbReference type="Proteomes" id="UP000001915"/>
    </source>
</evidence>
<sequence length="306" mass="36050">MDNKKKKIALLLCSTGNEAFAVGNVIIGAKKYLFQNLKDEDYDVVFYTDKLEPNDENALKKIFPRIIIRIYKPPFNINDNASDITYYTAFAYARFEVFDMLDDYQKILYMDTDMVIQKNISNIINIDCVFSINLYKNGTIDLKYNMNEKLFEKLNKKYDLNVLRGCSGIFLINDNFPRYKEAKEWCYKQIKIYECNDEDILNICLQEFNAETNTLSEHYNCMPYSPIVNDAYIVHSLGPAKFWRGTYNKFWEENNKEWLEAGGNSTYENNSKKRKLVDKIVWFIPSYNLRNKIRGFLLRNIGLSGR</sequence>
<dbReference type="GO" id="GO:0016757">
    <property type="term" value="F:glycosyltransferase activity"/>
    <property type="evidence" value="ECO:0007669"/>
    <property type="project" value="InterPro"/>
</dbReference>
<dbReference type="Gene3D" id="3.90.550.10">
    <property type="entry name" value="Spore Coat Polysaccharide Biosynthesis Protein SpsA, Chain A"/>
    <property type="match status" value="1"/>
</dbReference>
<dbReference type="eggNOG" id="COG1442">
    <property type="taxonomic scope" value="Bacteria"/>
</dbReference>
<dbReference type="RefSeq" id="WP_013113224.1">
    <property type="nucleotide sequence ID" value="NC_014150.1"/>
</dbReference>
<gene>
    <name evidence="1" type="ordered locus">Bmur_0699</name>
</gene>
<reference evidence="1 2" key="1">
    <citation type="journal article" date="2010" name="Stand. Genomic Sci.">
        <title>Complete genome sequence of Brachyspira murdochii type strain (56-150).</title>
        <authorList>
            <person name="Pati A."/>
            <person name="Sikorski J."/>
            <person name="Gronow S."/>
            <person name="Munk C."/>
            <person name="Lapidus A."/>
            <person name="Copeland A."/>
            <person name="Glavina Del Tio T."/>
            <person name="Nolan M."/>
            <person name="Lucas S."/>
            <person name="Chen F."/>
            <person name="Tice H."/>
            <person name="Cheng J.F."/>
            <person name="Han C."/>
            <person name="Detter J.C."/>
            <person name="Bruce D."/>
            <person name="Tapia R."/>
            <person name="Goodwin L."/>
            <person name="Pitluck S."/>
            <person name="Liolios K."/>
            <person name="Ivanova N."/>
            <person name="Mavromatis K."/>
            <person name="Mikhailova N."/>
            <person name="Chen A."/>
            <person name="Palaniappan K."/>
            <person name="Land M."/>
            <person name="Hauser L."/>
            <person name="Chang Y.J."/>
            <person name="Jeffries C.D."/>
            <person name="Spring S."/>
            <person name="Rohde M."/>
            <person name="Goker M."/>
            <person name="Bristow J."/>
            <person name="Eisen J.A."/>
            <person name="Markowitz V."/>
            <person name="Hugenholtz P."/>
            <person name="Kyrpides N.C."/>
            <person name="Klenk H.P."/>
        </authorList>
    </citation>
    <scope>NUCLEOTIDE SEQUENCE [LARGE SCALE GENOMIC DNA]</scope>
    <source>
        <strain evidence="2">ATCC 51284 / DSM 12563 / 56-150</strain>
    </source>
</reference>
<dbReference type="HOGENOM" id="CLU_075270_0_0_12"/>
<proteinExistence type="predicted"/>
<dbReference type="OrthoDB" id="7645002at2"/>
<dbReference type="InterPro" id="IPR002495">
    <property type="entry name" value="Glyco_trans_8"/>
</dbReference>
<dbReference type="EMBL" id="CP001959">
    <property type="protein sequence ID" value="ADG70798.1"/>
    <property type="molecule type" value="Genomic_DNA"/>
</dbReference>
<dbReference type="InterPro" id="IPR029044">
    <property type="entry name" value="Nucleotide-diphossugar_trans"/>
</dbReference>